<dbReference type="PROSITE" id="PS51257">
    <property type="entry name" value="PROKAR_LIPOPROTEIN"/>
    <property type="match status" value="1"/>
</dbReference>
<dbReference type="SUPFAM" id="SSF53850">
    <property type="entry name" value="Periplasmic binding protein-like II"/>
    <property type="match status" value="1"/>
</dbReference>
<evidence type="ECO:0000313" key="2">
    <source>
        <dbReference type="EMBL" id="SDI39658.1"/>
    </source>
</evidence>
<dbReference type="Gene3D" id="3.40.190.10">
    <property type="entry name" value="Periplasmic binding protein-like II"/>
    <property type="match status" value="2"/>
</dbReference>
<dbReference type="Proteomes" id="UP000199017">
    <property type="component" value="Unassembled WGS sequence"/>
</dbReference>
<dbReference type="STRING" id="930129.SAMN05216352_107106"/>
<dbReference type="InterPro" id="IPR006059">
    <property type="entry name" value="SBP"/>
</dbReference>
<sequence length="436" mass="48120">MKKFKWLGVSFLSSLLIAAGCGGDDDSGASGESESGSTESESISVAMVAGAESSSLKQLVPEFEEETGIEVEWNEFDYNTLYERIYNDLRTGTGTYDVIFADDPWMPMFAGGGFLTPLDELGYELDEDFAKMSREVSMWPAPSGPRLPDSDPDEEPRAYGIPQVGNVQLFFYRNDILNEAPETWSDLEAAIEEHQNEVDYGFVHRGARGNAIATNFNAFLWSHGADFFDEDWNVTLDSPEAIEALEFYIGMTEHAPDGIANYNADEIGRVMSKGEGLASIVWPVWGETMEDPEKSDVVGDIGYSLVPRAENGDFSPMIGNWILGIPQASENKEAALEFMTWASSEESQKQMTKDGGLPSRTSVLTDPELTEEKPYLEAVNEGLENANFRPRTPLYSEIENIYGTYLNQALTGDLTPEEALTGAAEEIEALMEDNGY</sequence>
<protein>
    <submittedName>
        <fullName evidence="2">Carbohydrate ABC transporter substrate-binding protein, CUT1 family</fullName>
    </submittedName>
</protein>
<evidence type="ECO:0000313" key="3">
    <source>
        <dbReference type="Proteomes" id="UP000199017"/>
    </source>
</evidence>
<dbReference type="RefSeq" id="WP_091585533.1">
    <property type="nucleotide sequence ID" value="NZ_FNDU01000007.1"/>
</dbReference>
<feature type="signal peptide" evidence="1">
    <location>
        <begin position="1"/>
        <end position="18"/>
    </location>
</feature>
<dbReference type="OrthoDB" id="9808332at2"/>
<proteinExistence type="predicted"/>
<dbReference type="EMBL" id="FNDU01000007">
    <property type="protein sequence ID" value="SDI39658.1"/>
    <property type="molecule type" value="Genomic_DNA"/>
</dbReference>
<dbReference type="InterPro" id="IPR050490">
    <property type="entry name" value="Bact_solute-bd_prot1"/>
</dbReference>
<gene>
    <name evidence="2" type="ORF">SAMN05216352_107106</name>
</gene>
<dbReference type="PANTHER" id="PTHR43649:SF12">
    <property type="entry name" value="DIACETYLCHITOBIOSE BINDING PROTEIN DASA"/>
    <property type="match status" value="1"/>
</dbReference>
<organism evidence="2 3">
    <name type="scientific">Alteribacillus bidgolensis</name>
    <dbReference type="NCBI Taxonomy" id="930129"/>
    <lineage>
        <taxon>Bacteria</taxon>
        <taxon>Bacillati</taxon>
        <taxon>Bacillota</taxon>
        <taxon>Bacilli</taxon>
        <taxon>Bacillales</taxon>
        <taxon>Bacillaceae</taxon>
        <taxon>Alteribacillus</taxon>
    </lineage>
</organism>
<feature type="chain" id="PRO_5038836243" evidence="1">
    <location>
        <begin position="19"/>
        <end position="436"/>
    </location>
</feature>
<name>A0A1G8K871_9BACI</name>
<dbReference type="PANTHER" id="PTHR43649">
    <property type="entry name" value="ARABINOSE-BINDING PROTEIN-RELATED"/>
    <property type="match status" value="1"/>
</dbReference>
<keyword evidence="3" id="KW-1185">Reference proteome</keyword>
<keyword evidence="1" id="KW-0732">Signal</keyword>
<dbReference type="AlphaFoldDB" id="A0A1G8K871"/>
<dbReference type="Pfam" id="PF01547">
    <property type="entry name" value="SBP_bac_1"/>
    <property type="match status" value="1"/>
</dbReference>
<evidence type="ECO:0000256" key="1">
    <source>
        <dbReference type="SAM" id="SignalP"/>
    </source>
</evidence>
<accession>A0A1G8K871</accession>
<reference evidence="2 3" key="1">
    <citation type="submission" date="2016-10" db="EMBL/GenBank/DDBJ databases">
        <authorList>
            <person name="de Groot N.N."/>
        </authorList>
    </citation>
    <scope>NUCLEOTIDE SEQUENCE [LARGE SCALE GENOMIC DNA]</scope>
    <source>
        <strain evidence="3">P4B,CCM 7963,CECT 7998,DSM 25260,IBRC-M 10614,KCTC 13821</strain>
    </source>
</reference>